<keyword evidence="3" id="KW-1185">Reference proteome</keyword>
<proteinExistence type="predicted"/>
<feature type="signal peptide" evidence="1">
    <location>
        <begin position="1"/>
        <end position="18"/>
    </location>
</feature>
<protein>
    <submittedName>
        <fullName evidence="2">M14 family metallopeptidase</fullName>
        <ecNumber evidence="2">3.4.17.-</ecNumber>
    </submittedName>
</protein>
<keyword evidence="2" id="KW-0121">Carboxypeptidase</keyword>
<reference evidence="3" key="1">
    <citation type="journal article" date="2019" name="Int. J. Syst. Evol. Microbiol.">
        <title>The Global Catalogue of Microorganisms (GCM) 10K type strain sequencing project: providing services to taxonomists for standard genome sequencing and annotation.</title>
        <authorList>
            <consortium name="The Broad Institute Genomics Platform"/>
            <consortium name="The Broad Institute Genome Sequencing Center for Infectious Disease"/>
            <person name="Wu L."/>
            <person name="Ma J."/>
        </authorList>
    </citation>
    <scope>NUCLEOTIDE SEQUENCE [LARGE SCALE GENOMIC DNA]</scope>
    <source>
        <strain evidence="3">CECT 8010</strain>
    </source>
</reference>
<organism evidence="2 3">
    <name type="scientific">Parasediminibacterium paludis</name>
    <dbReference type="NCBI Taxonomy" id="908966"/>
    <lineage>
        <taxon>Bacteria</taxon>
        <taxon>Pseudomonadati</taxon>
        <taxon>Bacteroidota</taxon>
        <taxon>Chitinophagia</taxon>
        <taxon>Chitinophagales</taxon>
        <taxon>Chitinophagaceae</taxon>
        <taxon>Parasediminibacterium</taxon>
    </lineage>
</organism>
<evidence type="ECO:0000313" key="3">
    <source>
        <dbReference type="Proteomes" id="UP001595906"/>
    </source>
</evidence>
<evidence type="ECO:0000313" key="2">
    <source>
        <dbReference type="EMBL" id="MFC4230855.1"/>
    </source>
</evidence>
<dbReference type="GO" id="GO:0004180">
    <property type="term" value="F:carboxypeptidase activity"/>
    <property type="evidence" value="ECO:0007669"/>
    <property type="project" value="UniProtKB-KW"/>
</dbReference>
<feature type="chain" id="PRO_5046045350" evidence="1">
    <location>
        <begin position="19"/>
        <end position="575"/>
    </location>
</feature>
<dbReference type="Gene3D" id="3.40.630.10">
    <property type="entry name" value="Zn peptidases"/>
    <property type="match status" value="1"/>
</dbReference>
<dbReference type="SUPFAM" id="SSF53187">
    <property type="entry name" value="Zn-dependent exopeptidases"/>
    <property type="match status" value="1"/>
</dbReference>
<name>A0ABV8PUC5_9BACT</name>
<comment type="caution">
    <text evidence="2">The sequence shown here is derived from an EMBL/GenBank/DDBJ whole genome shotgun (WGS) entry which is preliminary data.</text>
</comment>
<dbReference type="EMBL" id="JBHSDC010000002">
    <property type="protein sequence ID" value="MFC4230855.1"/>
    <property type="molecule type" value="Genomic_DNA"/>
</dbReference>
<keyword evidence="2" id="KW-0645">Protease</keyword>
<accession>A0ABV8PUC5</accession>
<sequence>MRLKFTVLTFFVTLIASAQELTTTFEKSAGLETATYADCIAFYKKLAATSNNIQVKTFGNTDAGYPLHLVIFSNDKSFSPISWQQQNKLVVLVNNGIHPGEPDGIDASMMLLRDIVKGKIVVPSNVILAIIPIYNIGGSLNRGSFSRVNQDGPLTYGFRGNAQNLDLNRDFTKSDSRNAKAFAQIFHYLNPDIFIDNHVSDGADYQHTMTLLTTQHSKLGGSIGNYLHATFEPSIFKSMASKNWPLTPYVNFEEGSPEKGWQAFYDAPRYSTGYAALFGTIGFMPETHMLKPFAQRVKSDYALMESILQQAILQANAIKQSRKESLESIKHQQSFALNFVVDSTRKDTITFLGYTAEQKKSDVTGMNRLFYNHEQPFSKQVGLYNYFVGQNMVQKPKAYIIPQGWHDVIDLLKLNHVATATLAKDTQILVDAYRIEDFKTSPHAYEKHYRHSNTKVSITQQKIQFLKGDCIIYTGQIYDRFLVEMLEPTGDDSYFAWNFFDAILQQKEGYSDYRWEDIAAKYLQLHPELQEEMAAKRQADPKFAASASQQLDFVYKHSPYYEPAHLRYPIYRLVQ</sequence>
<dbReference type="EC" id="3.4.17.-" evidence="2"/>
<keyword evidence="1" id="KW-0732">Signal</keyword>
<dbReference type="CDD" id="cd06241">
    <property type="entry name" value="M14-like"/>
    <property type="match status" value="1"/>
</dbReference>
<evidence type="ECO:0000256" key="1">
    <source>
        <dbReference type="SAM" id="SignalP"/>
    </source>
</evidence>
<dbReference type="Proteomes" id="UP001595906">
    <property type="component" value="Unassembled WGS sequence"/>
</dbReference>
<dbReference type="RefSeq" id="WP_379012240.1">
    <property type="nucleotide sequence ID" value="NZ_JBHSDC010000002.1"/>
</dbReference>
<gene>
    <name evidence="2" type="ORF">ACFOW1_03060</name>
</gene>
<keyword evidence="2" id="KW-0378">Hydrolase</keyword>